<dbReference type="SUPFAM" id="SSF55729">
    <property type="entry name" value="Acyl-CoA N-acyltransferases (Nat)"/>
    <property type="match status" value="1"/>
</dbReference>
<keyword evidence="2" id="KW-0012">Acyltransferase</keyword>
<dbReference type="Proteomes" id="UP000273982">
    <property type="component" value="Chromosome"/>
</dbReference>
<dbReference type="Pfam" id="PF00583">
    <property type="entry name" value="Acetyltransf_1"/>
    <property type="match status" value="1"/>
</dbReference>
<gene>
    <name evidence="4" type="ORF">EHO51_03055</name>
</gene>
<dbReference type="KEGG" id="mros:EHO51_03055"/>
<dbReference type="CDD" id="cd04301">
    <property type="entry name" value="NAT_SF"/>
    <property type="match status" value="1"/>
</dbReference>
<dbReference type="PANTHER" id="PTHR43877">
    <property type="entry name" value="AMINOALKYLPHOSPHONATE N-ACETYLTRANSFERASE-RELATED-RELATED"/>
    <property type="match status" value="1"/>
</dbReference>
<dbReference type="AlphaFoldDB" id="A0A3G8M264"/>
<evidence type="ECO:0000259" key="3">
    <source>
        <dbReference type="PROSITE" id="PS51186"/>
    </source>
</evidence>
<keyword evidence="1 4" id="KW-0808">Transferase</keyword>
<protein>
    <submittedName>
        <fullName evidence="4">GNAT family N-acetyltransferase</fullName>
    </submittedName>
</protein>
<evidence type="ECO:0000313" key="5">
    <source>
        <dbReference type="Proteomes" id="UP000273982"/>
    </source>
</evidence>
<dbReference type="RefSeq" id="WP_124737648.1">
    <property type="nucleotide sequence ID" value="NZ_CP034086.1"/>
</dbReference>
<dbReference type="PROSITE" id="PS51186">
    <property type="entry name" value="GNAT"/>
    <property type="match status" value="1"/>
</dbReference>
<dbReference type="InterPro" id="IPR016181">
    <property type="entry name" value="Acyl_CoA_acyltransferase"/>
</dbReference>
<dbReference type="Gene3D" id="3.40.630.30">
    <property type="match status" value="1"/>
</dbReference>
<dbReference type="GO" id="GO:0016747">
    <property type="term" value="F:acyltransferase activity, transferring groups other than amino-acyl groups"/>
    <property type="evidence" value="ECO:0007669"/>
    <property type="project" value="InterPro"/>
</dbReference>
<accession>A0A3G8M264</accession>
<dbReference type="InterPro" id="IPR050832">
    <property type="entry name" value="Bact_Acetyltransf"/>
</dbReference>
<evidence type="ECO:0000256" key="1">
    <source>
        <dbReference type="ARBA" id="ARBA00022679"/>
    </source>
</evidence>
<dbReference type="EMBL" id="CP034086">
    <property type="protein sequence ID" value="AZG75797.1"/>
    <property type="molecule type" value="Genomic_DNA"/>
</dbReference>
<proteinExistence type="predicted"/>
<name>A0A3G8M264_9HYPH</name>
<evidence type="ECO:0000256" key="2">
    <source>
        <dbReference type="ARBA" id="ARBA00023315"/>
    </source>
</evidence>
<feature type="domain" description="N-acetyltransferase" evidence="3">
    <location>
        <begin position="2"/>
        <end position="146"/>
    </location>
</feature>
<organism evidence="4 5">
    <name type="scientific">Methylocystis rosea</name>
    <dbReference type="NCBI Taxonomy" id="173366"/>
    <lineage>
        <taxon>Bacteria</taxon>
        <taxon>Pseudomonadati</taxon>
        <taxon>Pseudomonadota</taxon>
        <taxon>Alphaproteobacteria</taxon>
        <taxon>Hyphomicrobiales</taxon>
        <taxon>Methylocystaceae</taxon>
        <taxon>Methylocystis</taxon>
    </lineage>
</organism>
<evidence type="ECO:0000313" key="4">
    <source>
        <dbReference type="EMBL" id="AZG75797.1"/>
    </source>
</evidence>
<dbReference type="InterPro" id="IPR000182">
    <property type="entry name" value="GNAT_dom"/>
</dbReference>
<sequence length="146" mass="16647">MTLIRDICEPDAAAWRRLWAAYNDFYETAVPIDVTELTLRRLLDPTSAMIGRIAEREGCIAGFSVSVLHESSWTSSPSCYLEDLFVDPTIRGAGVGRALVQDLVDLGRARGWARLYWHTQADNERARRLYDSFVEADTFVRYRVTL</sequence>
<reference evidence="4 5" key="1">
    <citation type="submission" date="2018-11" db="EMBL/GenBank/DDBJ databases">
        <title>Genome squencing of methanotrophic bacteria isolated from alkaline groundwater in Korea.</title>
        <authorList>
            <person name="Nguyen L.N."/>
        </authorList>
    </citation>
    <scope>NUCLEOTIDE SEQUENCE [LARGE SCALE GENOMIC DNA]</scope>
    <source>
        <strain evidence="4 5">GW6</strain>
    </source>
</reference>